<dbReference type="InterPro" id="IPR010810">
    <property type="entry name" value="Flagellin_hook_IN_motif"/>
</dbReference>
<dbReference type="eggNOG" id="COG1345">
    <property type="taxonomic scope" value="Bacteria"/>
</dbReference>
<keyword evidence="8" id="KW-0282">Flagellum</keyword>
<dbReference type="GO" id="GO:0005576">
    <property type="term" value="C:extracellular region"/>
    <property type="evidence" value="ECO:0007669"/>
    <property type="project" value="UniProtKB-SubCell"/>
</dbReference>
<keyword evidence="8" id="KW-0969">Cilium</keyword>
<feature type="domain" description="Flagellar hook-associated protein 2 N-terminal" evidence="6">
    <location>
        <begin position="11"/>
        <end position="105"/>
    </location>
</feature>
<evidence type="ECO:0000313" key="9">
    <source>
        <dbReference type="Proteomes" id="UP000001660"/>
    </source>
</evidence>
<feature type="domain" description="Flagellar hook-associated protein 2 C-terminal" evidence="7">
    <location>
        <begin position="220"/>
        <end position="454"/>
    </location>
</feature>
<dbReference type="Pfam" id="PF07196">
    <property type="entry name" value="Flagellin_IN"/>
    <property type="match status" value="1"/>
</dbReference>
<dbReference type="EMBL" id="FP929003">
    <property type="protein sequence ID" value="CBK42054.1"/>
    <property type="molecule type" value="Genomic_DNA"/>
</dbReference>
<feature type="coiled-coil region" evidence="5">
    <location>
        <begin position="417"/>
        <end position="455"/>
    </location>
</feature>
<dbReference type="PANTHER" id="PTHR30288:SF0">
    <property type="entry name" value="FLAGELLAR HOOK-ASSOCIATED PROTEIN 2"/>
    <property type="match status" value="1"/>
</dbReference>
<comment type="similarity">
    <text evidence="1 5">Belongs to the FliD family.</text>
</comment>
<proteinExistence type="inferred from homology"/>
<evidence type="ECO:0000259" key="6">
    <source>
        <dbReference type="Pfam" id="PF02465"/>
    </source>
</evidence>
<dbReference type="STRING" id="330214.NIDE2341"/>
<comment type="subunit">
    <text evidence="2 5">Homopentamer.</text>
</comment>
<comment type="function">
    <text evidence="5">Required for morphogenesis and for the elongation of the flagellar filament by facilitating polymerization of the flagellin monomers at the tip of growing filament. Forms a capping structure, which prevents flagellin subunits (transported through the central channel of the flagellum) from leaking out without polymerization at the distal end.</text>
</comment>
<keyword evidence="4 5" id="KW-0975">Bacterial flagellum</keyword>
<dbReference type="InterPro" id="IPR010809">
    <property type="entry name" value="FliD_C"/>
</dbReference>
<dbReference type="Pfam" id="PF02465">
    <property type="entry name" value="FliD_N"/>
    <property type="match status" value="1"/>
</dbReference>
<gene>
    <name evidence="8" type="ORF">NIDE2341</name>
</gene>
<evidence type="ECO:0000256" key="1">
    <source>
        <dbReference type="ARBA" id="ARBA00009764"/>
    </source>
</evidence>
<evidence type="ECO:0000313" key="8">
    <source>
        <dbReference type="EMBL" id="CBK42054.1"/>
    </source>
</evidence>
<comment type="subcellular location">
    <subcellularLocation>
        <location evidence="5">Secreted</location>
    </subcellularLocation>
    <subcellularLocation>
        <location evidence="5">Bacterial flagellum</location>
    </subcellularLocation>
</comment>
<organism evidence="8 9">
    <name type="scientific">Nitrospira defluvii</name>
    <dbReference type="NCBI Taxonomy" id="330214"/>
    <lineage>
        <taxon>Bacteria</taxon>
        <taxon>Pseudomonadati</taxon>
        <taxon>Nitrospirota</taxon>
        <taxon>Nitrospiria</taxon>
        <taxon>Nitrospirales</taxon>
        <taxon>Nitrospiraceae</taxon>
        <taxon>Nitrospira</taxon>
    </lineage>
</organism>
<dbReference type="PANTHER" id="PTHR30288">
    <property type="entry name" value="FLAGELLAR CAP/ASSEMBLY PROTEIN FLID"/>
    <property type="match status" value="1"/>
</dbReference>
<dbReference type="GO" id="GO:0009421">
    <property type="term" value="C:bacterial-type flagellum filament cap"/>
    <property type="evidence" value="ECO:0007669"/>
    <property type="project" value="InterPro"/>
</dbReference>
<evidence type="ECO:0000259" key="7">
    <source>
        <dbReference type="Pfam" id="PF07195"/>
    </source>
</evidence>
<evidence type="ECO:0000256" key="4">
    <source>
        <dbReference type="ARBA" id="ARBA00023143"/>
    </source>
</evidence>
<dbReference type="AlphaFoldDB" id="D8PFL7"/>
<evidence type="ECO:0000256" key="2">
    <source>
        <dbReference type="ARBA" id="ARBA00011255"/>
    </source>
</evidence>
<dbReference type="KEGG" id="nde:NIDE2341"/>
<dbReference type="OrthoDB" id="5980200at2"/>
<dbReference type="GO" id="GO:0007155">
    <property type="term" value="P:cell adhesion"/>
    <property type="evidence" value="ECO:0007669"/>
    <property type="project" value="InterPro"/>
</dbReference>
<dbReference type="HOGENOM" id="CLU_015182_5_0_0"/>
<reference evidence="8 9" key="1">
    <citation type="journal article" date="2010" name="Proc. Natl. Acad. Sci. U.S.A.">
        <title>A Nitrospira metagenome illuminates the physiology and evolution of globally important nitrite-oxidizing bacteria.</title>
        <authorList>
            <person name="Lucker S."/>
            <person name="Wagner M."/>
            <person name="Maixner F."/>
            <person name="Pelletier E."/>
            <person name="Koch H."/>
            <person name="Vacherie B."/>
            <person name="Rattei T."/>
            <person name="Sinninghe Damste J."/>
            <person name="Spieck E."/>
            <person name="Le Paslier D."/>
            <person name="Daims H."/>
        </authorList>
    </citation>
    <scope>NUCLEOTIDE SEQUENCE [LARGE SCALE GENOMIC DNA]</scope>
</reference>
<dbReference type="Pfam" id="PF07195">
    <property type="entry name" value="FliD_C"/>
    <property type="match status" value="1"/>
</dbReference>
<name>D8PFL7_9BACT</name>
<protein>
    <recommendedName>
        <fullName evidence="5">Flagellar hook-associated protein 2</fullName>
        <shortName evidence="5">HAP2</shortName>
    </recommendedName>
    <alternativeName>
        <fullName evidence="5">Flagellar cap protein</fullName>
    </alternativeName>
</protein>
<keyword evidence="9" id="KW-1185">Reference proteome</keyword>
<dbReference type="GO" id="GO:0009424">
    <property type="term" value="C:bacterial-type flagellum hook"/>
    <property type="evidence" value="ECO:0007669"/>
    <property type="project" value="UniProtKB-UniRule"/>
</dbReference>
<sequence length="463" mass="48026">MAISFGGLGNGVDFGQVVSELAKVQRLPIDALTAKKKDLQTKLTDYGALGNKLLALQSAANALRLPSSFNRSTSTVSDDTILTAQAGAGAATGSYTVQVTQLAKANQVTNKAAKAVSGTTEVISSGAGTFTFRVGSGTNQTVSLSAGATLDDLRSAINDLGAGVTASVINTGTEASPAYRLTLSATSSGADNTITVVADTTTLDLTNTSGTGGTDTLQAGQNAIVVIGDPDQTTISIERASNVITDAIPDVTLTLKSKTVTTPDPEPVTVNISTDPESVKTNIKTLVTAYNDIVKFVNERTTYDITTKTGGIFFNESTAKNVLSQLRTAISGEVSGLSTYKTLGAVGFKTERDGTLTVEDAKLDSAMASNYAATRALFVTQSSSSGIADRLVNAVDVLDSVDSGAFTVRKNSITSQISRLTDEIGRKEDVAAAYEERLRLQFASLDALLQKLQSQTSALQALS</sequence>
<dbReference type="InterPro" id="IPR040026">
    <property type="entry name" value="FliD"/>
</dbReference>
<accession>D8PFL7</accession>
<dbReference type="Proteomes" id="UP000001660">
    <property type="component" value="Chromosome"/>
</dbReference>
<keyword evidence="5" id="KW-0964">Secreted</keyword>
<keyword evidence="8" id="KW-0966">Cell projection</keyword>
<dbReference type="InterPro" id="IPR003481">
    <property type="entry name" value="FliD_N"/>
</dbReference>
<evidence type="ECO:0000256" key="3">
    <source>
        <dbReference type="ARBA" id="ARBA00023054"/>
    </source>
</evidence>
<evidence type="ECO:0000256" key="5">
    <source>
        <dbReference type="RuleBase" id="RU362066"/>
    </source>
</evidence>
<keyword evidence="3 5" id="KW-0175">Coiled coil</keyword>
<dbReference type="GO" id="GO:0071973">
    <property type="term" value="P:bacterial-type flagellum-dependent cell motility"/>
    <property type="evidence" value="ECO:0007669"/>
    <property type="project" value="TreeGrafter"/>
</dbReference>